<dbReference type="Gene3D" id="2.30.30.40">
    <property type="entry name" value="SH3 Domains"/>
    <property type="match status" value="1"/>
</dbReference>
<organism evidence="2 3">
    <name type="scientific">Skermanella stibiiresistens SB22</name>
    <dbReference type="NCBI Taxonomy" id="1385369"/>
    <lineage>
        <taxon>Bacteria</taxon>
        <taxon>Pseudomonadati</taxon>
        <taxon>Pseudomonadota</taxon>
        <taxon>Alphaproteobacteria</taxon>
        <taxon>Rhodospirillales</taxon>
        <taxon>Azospirillaceae</taxon>
        <taxon>Skermanella</taxon>
    </lineage>
</organism>
<evidence type="ECO:0000256" key="1">
    <source>
        <dbReference type="SAM" id="MobiDB-lite"/>
    </source>
</evidence>
<proteinExistence type="predicted"/>
<evidence type="ECO:0000313" key="3">
    <source>
        <dbReference type="Proteomes" id="UP000019486"/>
    </source>
</evidence>
<dbReference type="AlphaFoldDB" id="W9H7P7"/>
<protein>
    <submittedName>
        <fullName evidence="2">Uncharacterized protein</fullName>
    </submittedName>
</protein>
<gene>
    <name evidence="2" type="ORF">N825_33190</name>
</gene>
<feature type="compositionally biased region" description="Pro residues" evidence="1">
    <location>
        <begin position="104"/>
        <end position="118"/>
    </location>
</feature>
<feature type="region of interest" description="Disordered" evidence="1">
    <location>
        <begin position="104"/>
        <end position="126"/>
    </location>
</feature>
<keyword evidence="3" id="KW-1185">Reference proteome</keyword>
<dbReference type="STRING" id="1385369.N825_33190"/>
<name>W9H7P7_9PROT</name>
<sequence>MALTLAPGMALAAPTSTDAGAASPPVAEASRIRLSAGAPSVRAERRINVRAEPSTSAPVVVTVPPGTVLDSPGIVVGRPWIAVARDGRLFGYVAAGLVAPVPSPVPPSQEGPATPPEPGGAVGGGSVESIEDRFRAVDRALSSLRGDLDRQVALAREGFERTDRLLSSIQARLPDPDEAPVVMLRPPPTRLDIAIGSVRGMISRLIGD</sequence>
<reference evidence="2 3" key="1">
    <citation type="submission" date="2013-08" db="EMBL/GenBank/DDBJ databases">
        <title>The genome sequence of Skermanella stibiiresistens.</title>
        <authorList>
            <person name="Zhu W."/>
            <person name="Wang G."/>
        </authorList>
    </citation>
    <scope>NUCLEOTIDE SEQUENCE [LARGE SCALE GENOMIC DNA]</scope>
    <source>
        <strain evidence="2 3">SB22</strain>
    </source>
</reference>
<dbReference type="EMBL" id="AVFL01000006">
    <property type="protein sequence ID" value="EWY40786.1"/>
    <property type="molecule type" value="Genomic_DNA"/>
</dbReference>
<comment type="caution">
    <text evidence="2">The sequence shown here is derived from an EMBL/GenBank/DDBJ whole genome shotgun (WGS) entry which is preliminary data.</text>
</comment>
<evidence type="ECO:0000313" key="2">
    <source>
        <dbReference type="EMBL" id="EWY40786.1"/>
    </source>
</evidence>
<dbReference type="Proteomes" id="UP000019486">
    <property type="component" value="Unassembled WGS sequence"/>
</dbReference>
<accession>W9H7P7</accession>